<protein>
    <submittedName>
        <fullName evidence="2">Uncharacterized protein</fullName>
    </submittedName>
</protein>
<organism evidence="2 3">
    <name type="scientific">Cotesia congregata</name>
    <name type="common">Parasitoid wasp</name>
    <name type="synonym">Apanteles congregatus</name>
    <dbReference type="NCBI Taxonomy" id="51543"/>
    <lineage>
        <taxon>Eukaryota</taxon>
        <taxon>Metazoa</taxon>
        <taxon>Ecdysozoa</taxon>
        <taxon>Arthropoda</taxon>
        <taxon>Hexapoda</taxon>
        <taxon>Insecta</taxon>
        <taxon>Pterygota</taxon>
        <taxon>Neoptera</taxon>
        <taxon>Endopterygota</taxon>
        <taxon>Hymenoptera</taxon>
        <taxon>Apocrita</taxon>
        <taxon>Ichneumonoidea</taxon>
        <taxon>Braconidae</taxon>
        <taxon>Microgastrinae</taxon>
        <taxon>Cotesia</taxon>
    </lineage>
</organism>
<comment type="caution">
    <text evidence="2">The sequence shown here is derived from an EMBL/GenBank/DDBJ whole genome shotgun (WGS) entry which is preliminary data.</text>
</comment>
<dbReference type="OrthoDB" id="7671494at2759"/>
<keyword evidence="1" id="KW-0472">Membrane</keyword>
<feature type="transmembrane region" description="Helical" evidence="1">
    <location>
        <begin position="36"/>
        <end position="58"/>
    </location>
</feature>
<name>A0A8J2H5G2_COTCN</name>
<proteinExistence type="predicted"/>
<dbReference type="EMBL" id="CAJNRD030001116">
    <property type="protein sequence ID" value="CAG5075896.1"/>
    <property type="molecule type" value="Genomic_DNA"/>
</dbReference>
<keyword evidence="1" id="KW-0812">Transmembrane</keyword>
<evidence type="ECO:0000256" key="1">
    <source>
        <dbReference type="SAM" id="Phobius"/>
    </source>
</evidence>
<accession>A0A8J2H5G2</accession>
<dbReference type="AlphaFoldDB" id="A0A8J2H5G2"/>
<gene>
    <name evidence="2" type="ORF">HICCMSTLAB_LOCUS1916</name>
</gene>
<keyword evidence="3" id="KW-1185">Reference proteome</keyword>
<reference evidence="2" key="1">
    <citation type="submission" date="2021-04" db="EMBL/GenBank/DDBJ databases">
        <authorList>
            <person name="Chebbi M.A.C M."/>
        </authorList>
    </citation>
    <scope>NUCLEOTIDE SEQUENCE</scope>
</reference>
<dbReference type="Proteomes" id="UP000786811">
    <property type="component" value="Unassembled WGS sequence"/>
</dbReference>
<evidence type="ECO:0000313" key="3">
    <source>
        <dbReference type="Proteomes" id="UP000786811"/>
    </source>
</evidence>
<keyword evidence="1" id="KW-1133">Transmembrane helix</keyword>
<evidence type="ECO:0000313" key="2">
    <source>
        <dbReference type="EMBL" id="CAG5075896.1"/>
    </source>
</evidence>
<sequence length="165" mass="19186">MYRSSLIYDQLRTGCMDISSWIRDTFEISLGILMEFLGRFVDLAIAISHLLFQVVCFLRDLCIETMQTFANVFRGVVNVVRSISSENVEDFAEACLVVILWIAAVKFFFSLVDKSYGRYNPLRVFKKLRNTEDGYESGIPAVRDHMWKTNSKKKSIVRKKRSNKY</sequence>